<dbReference type="Pfam" id="PF00135">
    <property type="entry name" value="COesterase"/>
    <property type="match status" value="1"/>
</dbReference>
<feature type="domain" description="Carboxylesterase type B" evidence="6">
    <location>
        <begin position="26"/>
        <end position="566"/>
    </location>
</feature>
<keyword evidence="2" id="KW-0719">Serine esterase</keyword>
<dbReference type="InterPro" id="IPR002018">
    <property type="entry name" value="CarbesteraseB"/>
</dbReference>
<dbReference type="PROSITE" id="PS00941">
    <property type="entry name" value="CARBOXYLESTERASE_B_2"/>
    <property type="match status" value="1"/>
</dbReference>
<dbReference type="InterPro" id="IPR019819">
    <property type="entry name" value="Carboxylesterase_B_CS"/>
</dbReference>
<dbReference type="InterPro" id="IPR029058">
    <property type="entry name" value="AB_hydrolase_fold"/>
</dbReference>
<dbReference type="EMBL" id="JH668412">
    <property type="protein sequence ID" value="KAG6451702.1"/>
    <property type="molecule type" value="Genomic_DNA"/>
</dbReference>
<comment type="caution">
    <text evidence="7">The sequence shown here is derived from an EMBL/GenBank/DDBJ whole genome shotgun (WGS) entry which is preliminary data.</text>
</comment>
<dbReference type="EMBL" id="JH668412">
    <property type="protein sequence ID" value="KAG6451701.1"/>
    <property type="molecule type" value="Genomic_DNA"/>
</dbReference>
<keyword evidence="3" id="KW-0378">Hydrolase</keyword>
<protein>
    <recommendedName>
        <fullName evidence="6">Carboxylesterase type B domain-containing protein</fullName>
    </recommendedName>
</protein>
<accession>A0A922CMG7</accession>
<dbReference type="Gene3D" id="3.40.50.1820">
    <property type="entry name" value="alpha/beta hydrolase"/>
    <property type="match status" value="1"/>
</dbReference>
<comment type="similarity">
    <text evidence="1">Belongs to the type-B carboxylesterase/lipase family.</text>
</comment>
<dbReference type="GO" id="GO:0052689">
    <property type="term" value="F:carboxylic ester hydrolase activity"/>
    <property type="evidence" value="ECO:0007669"/>
    <property type="project" value="UniProtKB-KW"/>
</dbReference>
<evidence type="ECO:0000313" key="8">
    <source>
        <dbReference type="Proteomes" id="UP000791440"/>
    </source>
</evidence>
<dbReference type="AlphaFoldDB" id="A0A922CMG7"/>
<keyword evidence="4" id="KW-0325">Glycoprotein</keyword>
<feature type="signal peptide" evidence="5">
    <location>
        <begin position="1"/>
        <end position="22"/>
    </location>
</feature>
<evidence type="ECO:0000256" key="4">
    <source>
        <dbReference type="ARBA" id="ARBA00023180"/>
    </source>
</evidence>
<dbReference type="Proteomes" id="UP000791440">
    <property type="component" value="Unassembled WGS sequence"/>
</dbReference>
<evidence type="ECO:0000256" key="1">
    <source>
        <dbReference type="ARBA" id="ARBA00005964"/>
    </source>
</evidence>
<dbReference type="PANTHER" id="PTHR43142:SF1">
    <property type="entry name" value="CARBOXYLIC ESTER HYDROLASE"/>
    <property type="match status" value="1"/>
</dbReference>
<evidence type="ECO:0000256" key="3">
    <source>
        <dbReference type="ARBA" id="ARBA00022801"/>
    </source>
</evidence>
<evidence type="ECO:0000259" key="6">
    <source>
        <dbReference type="Pfam" id="PF00135"/>
    </source>
</evidence>
<sequence length="592" mass="67883">MLGMRYFKYILLIQFFINVCSSENNVQVKLEQGVLLGKTNVTLFKEQSYYVFEGIPYAEPPVGKLRFQPPVPHKGWEGIYEALENKPTCLQLNARMRNGEEFGISGSEDCLYINVFTPNLQASAPVIVFDYNDNFRTGFNGSKTYSPQFFVEEGVIVVTLNHRLGVLGYLTTENDVIPGNNGLRDFILGLQWVQKNIKEFGGDPNRVTIMGNRGGATIAEIMLYSEKAKGLFSAVIMQSGSAFESLYFYKNPQEKAFALGKIFEVETDDSKVLLEALQNASAEELLIKEIEVLDNIDEDFKQHSTFPFTPTVEPDSPNAVLKFIPEEGKIVNDVPIIFGFNSREGLDLASHFLFVPRLMTHDVELGILHVPIRVDFAFHTKDPAYKEASREIIDFYFEHKSIHDGNILEYAAYAGDAIHMYAYHKAIKKLMNEVKSSIYYYMFDFCGQFSENSYYLRRRSMIPIDPTGASTTDELCYLHLCTRMEKYYKDIKNLPSDPKEIKILRRMVRMWANFAKTRNPTPDKDDGVLNGFTWEPLDKSEDLKYLHVSKNLRMKTNPIGDRVAFWDQFLEKYSQMVVDGVVRKPEIVKDEF</sequence>
<evidence type="ECO:0000256" key="2">
    <source>
        <dbReference type="ARBA" id="ARBA00022487"/>
    </source>
</evidence>
<gene>
    <name evidence="7" type="ORF">O3G_MSEX007300</name>
</gene>
<evidence type="ECO:0000313" key="7">
    <source>
        <dbReference type="EMBL" id="KAG6451702.1"/>
    </source>
</evidence>
<name>A0A922CMG7_MANSE</name>
<reference evidence="7" key="2">
    <citation type="submission" date="2020-12" db="EMBL/GenBank/DDBJ databases">
        <authorList>
            <person name="Kanost M."/>
        </authorList>
    </citation>
    <scope>NUCLEOTIDE SEQUENCE</scope>
</reference>
<keyword evidence="5" id="KW-0732">Signal</keyword>
<proteinExistence type="inferred from homology"/>
<keyword evidence="8" id="KW-1185">Reference proteome</keyword>
<dbReference type="PANTHER" id="PTHR43142">
    <property type="entry name" value="CARBOXYLIC ESTER HYDROLASE"/>
    <property type="match status" value="1"/>
</dbReference>
<reference evidence="7" key="1">
    <citation type="journal article" date="2016" name="Insect Biochem. Mol. Biol.">
        <title>Multifaceted biological insights from a draft genome sequence of the tobacco hornworm moth, Manduca sexta.</title>
        <authorList>
            <person name="Kanost M.R."/>
            <person name="Arrese E.L."/>
            <person name="Cao X."/>
            <person name="Chen Y.R."/>
            <person name="Chellapilla S."/>
            <person name="Goldsmith M.R."/>
            <person name="Grosse-Wilde E."/>
            <person name="Heckel D.G."/>
            <person name="Herndon N."/>
            <person name="Jiang H."/>
            <person name="Papanicolaou A."/>
            <person name="Qu J."/>
            <person name="Soulages J.L."/>
            <person name="Vogel H."/>
            <person name="Walters J."/>
            <person name="Waterhouse R.M."/>
            <person name="Ahn S.J."/>
            <person name="Almeida F.C."/>
            <person name="An C."/>
            <person name="Aqrawi P."/>
            <person name="Bretschneider A."/>
            <person name="Bryant W.B."/>
            <person name="Bucks S."/>
            <person name="Chao H."/>
            <person name="Chevignon G."/>
            <person name="Christen J.M."/>
            <person name="Clarke D.F."/>
            <person name="Dittmer N.T."/>
            <person name="Ferguson L.C.F."/>
            <person name="Garavelou S."/>
            <person name="Gordon K.H.J."/>
            <person name="Gunaratna R.T."/>
            <person name="Han Y."/>
            <person name="Hauser F."/>
            <person name="He Y."/>
            <person name="Heidel-Fischer H."/>
            <person name="Hirsh A."/>
            <person name="Hu Y."/>
            <person name="Jiang H."/>
            <person name="Kalra D."/>
            <person name="Klinner C."/>
            <person name="Konig C."/>
            <person name="Kovar C."/>
            <person name="Kroll A.R."/>
            <person name="Kuwar S.S."/>
            <person name="Lee S.L."/>
            <person name="Lehman R."/>
            <person name="Li K."/>
            <person name="Li Z."/>
            <person name="Liang H."/>
            <person name="Lovelace S."/>
            <person name="Lu Z."/>
            <person name="Mansfield J.H."/>
            <person name="McCulloch K.J."/>
            <person name="Mathew T."/>
            <person name="Morton B."/>
            <person name="Muzny D.M."/>
            <person name="Neunemann D."/>
            <person name="Ongeri F."/>
            <person name="Pauchet Y."/>
            <person name="Pu L.L."/>
            <person name="Pyrousis I."/>
            <person name="Rao X.J."/>
            <person name="Redding A."/>
            <person name="Roesel C."/>
            <person name="Sanchez-Gracia A."/>
            <person name="Schaack S."/>
            <person name="Shukla A."/>
            <person name="Tetreau G."/>
            <person name="Wang Y."/>
            <person name="Xiong G.H."/>
            <person name="Traut W."/>
            <person name="Walsh T.K."/>
            <person name="Worley K.C."/>
            <person name="Wu D."/>
            <person name="Wu W."/>
            <person name="Wu Y.Q."/>
            <person name="Zhang X."/>
            <person name="Zou Z."/>
            <person name="Zucker H."/>
            <person name="Briscoe A.D."/>
            <person name="Burmester T."/>
            <person name="Clem R.J."/>
            <person name="Feyereisen R."/>
            <person name="Grimmelikhuijzen C.J.P."/>
            <person name="Hamodrakas S.J."/>
            <person name="Hansson B.S."/>
            <person name="Huguet E."/>
            <person name="Jermiin L.S."/>
            <person name="Lan Q."/>
            <person name="Lehman H.K."/>
            <person name="Lorenzen M."/>
            <person name="Merzendorfer H."/>
            <person name="Michalopoulos I."/>
            <person name="Morton D.B."/>
            <person name="Muthukrishnan S."/>
            <person name="Oakeshott J.G."/>
            <person name="Palmer W."/>
            <person name="Park Y."/>
            <person name="Passarelli A.L."/>
            <person name="Rozas J."/>
            <person name="Schwartz L.M."/>
            <person name="Smith W."/>
            <person name="Southgate A."/>
            <person name="Vilcinskas A."/>
            <person name="Vogt R."/>
            <person name="Wang P."/>
            <person name="Werren J."/>
            <person name="Yu X.Q."/>
            <person name="Zhou J.J."/>
            <person name="Brown S.J."/>
            <person name="Scherer S.E."/>
            <person name="Richards S."/>
            <person name="Blissard G.W."/>
        </authorList>
    </citation>
    <scope>NUCLEOTIDE SEQUENCE</scope>
</reference>
<organism evidence="7 8">
    <name type="scientific">Manduca sexta</name>
    <name type="common">Tobacco hawkmoth</name>
    <name type="synonym">Tobacco hornworm</name>
    <dbReference type="NCBI Taxonomy" id="7130"/>
    <lineage>
        <taxon>Eukaryota</taxon>
        <taxon>Metazoa</taxon>
        <taxon>Ecdysozoa</taxon>
        <taxon>Arthropoda</taxon>
        <taxon>Hexapoda</taxon>
        <taxon>Insecta</taxon>
        <taxon>Pterygota</taxon>
        <taxon>Neoptera</taxon>
        <taxon>Endopterygota</taxon>
        <taxon>Lepidoptera</taxon>
        <taxon>Glossata</taxon>
        <taxon>Ditrysia</taxon>
        <taxon>Bombycoidea</taxon>
        <taxon>Sphingidae</taxon>
        <taxon>Sphinginae</taxon>
        <taxon>Sphingini</taxon>
        <taxon>Manduca</taxon>
    </lineage>
</organism>
<feature type="chain" id="PRO_5038276789" description="Carboxylesterase type B domain-containing protein" evidence="5">
    <location>
        <begin position="23"/>
        <end position="592"/>
    </location>
</feature>
<evidence type="ECO:0000256" key="5">
    <source>
        <dbReference type="SAM" id="SignalP"/>
    </source>
</evidence>
<dbReference type="SUPFAM" id="SSF53474">
    <property type="entry name" value="alpha/beta-Hydrolases"/>
    <property type="match status" value="1"/>
</dbReference>